<sequence length="319" mass="33629">MLGGTGWVGRHIVDALRARGDHVLVVARHRAPHVPEGMFRAFDLATATPGTIADLLRRTRAGVVINATDGANTNDGWDRPESALARVNVHAVHCLLAGIGLLRRRPRLVQIGTIHEYGPVAPGTLIDETVPPRPSSVYAATKLAGSTAVLEAARSGAVDGLVLRLANVCGPHPSPASFPGKLLRLVLSAGAGAEVTLPLAAASRDFIDVRDVAVASLRAADAGATGRALNIGSGVAVEIRDFVARFLAVAGLRPGALNEEQLPVPSMGGDWVRTDIRLAEQLLGWRPQIGLEDSLREMWEAARPGSHTEVRPSARRAGR</sequence>
<dbReference type="InterPro" id="IPR001509">
    <property type="entry name" value="Epimerase_deHydtase"/>
</dbReference>
<name>A0ABM7ZY06_STRNI</name>
<feature type="domain" description="NAD-dependent epimerase/dehydratase" evidence="2">
    <location>
        <begin position="2"/>
        <end position="232"/>
    </location>
</feature>
<evidence type="ECO:0000313" key="3">
    <source>
        <dbReference type="EMBL" id="BDM71239.1"/>
    </source>
</evidence>
<reference evidence="3" key="1">
    <citation type="submission" date="2022-06" db="EMBL/GenBank/DDBJ databases">
        <title>Complete genome sequence of Streptomyces nigrescens HEK616.</title>
        <authorList>
            <person name="Asamizu S."/>
            <person name="Onaka H."/>
        </authorList>
    </citation>
    <scope>NUCLEOTIDE SEQUENCE</scope>
    <source>
        <strain evidence="3">HEK616</strain>
    </source>
</reference>
<comment type="similarity">
    <text evidence="1">Belongs to the NAD(P)-dependent epimerase/dehydratase family.</text>
</comment>
<organism evidence="3 4">
    <name type="scientific">Streptomyces nigrescens</name>
    <dbReference type="NCBI Taxonomy" id="1920"/>
    <lineage>
        <taxon>Bacteria</taxon>
        <taxon>Bacillati</taxon>
        <taxon>Actinomycetota</taxon>
        <taxon>Actinomycetes</taxon>
        <taxon>Kitasatosporales</taxon>
        <taxon>Streptomycetaceae</taxon>
        <taxon>Streptomyces</taxon>
    </lineage>
</organism>
<proteinExistence type="inferred from homology"/>
<dbReference type="PANTHER" id="PTHR43000">
    <property type="entry name" value="DTDP-D-GLUCOSE 4,6-DEHYDRATASE-RELATED"/>
    <property type="match status" value="1"/>
</dbReference>
<dbReference type="SUPFAM" id="SSF51735">
    <property type="entry name" value="NAD(P)-binding Rossmann-fold domains"/>
    <property type="match status" value="1"/>
</dbReference>
<dbReference type="Proteomes" id="UP001059597">
    <property type="component" value="Chromosome"/>
</dbReference>
<protein>
    <submittedName>
        <fullName evidence="3">Reductase</fullName>
    </submittedName>
</protein>
<gene>
    <name evidence="3" type="ORF">HEK616_47260</name>
</gene>
<accession>A0ABM7ZY06</accession>
<keyword evidence="4" id="KW-1185">Reference proteome</keyword>
<evidence type="ECO:0000313" key="4">
    <source>
        <dbReference type="Proteomes" id="UP001059597"/>
    </source>
</evidence>
<dbReference type="EMBL" id="AP026073">
    <property type="protein sequence ID" value="BDM71239.1"/>
    <property type="molecule type" value="Genomic_DNA"/>
</dbReference>
<evidence type="ECO:0000256" key="1">
    <source>
        <dbReference type="ARBA" id="ARBA00007637"/>
    </source>
</evidence>
<evidence type="ECO:0000259" key="2">
    <source>
        <dbReference type="Pfam" id="PF01370"/>
    </source>
</evidence>
<dbReference type="CDD" id="cd08946">
    <property type="entry name" value="SDR_e"/>
    <property type="match status" value="1"/>
</dbReference>
<dbReference type="Gene3D" id="3.40.50.720">
    <property type="entry name" value="NAD(P)-binding Rossmann-like Domain"/>
    <property type="match status" value="1"/>
</dbReference>
<dbReference type="Pfam" id="PF01370">
    <property type="entry name" value="Epimerase"/>
    <property type="match status" value="1"/>
</dbReference>
<dbReference type="RefSeq" id="WP_261954860.1">
    <property type="nucleotide sequence ID" value="NZ_AP026073.1"/>
</dbReference>
<dbReference type="InterPro" id="IPR036291">
    <property type="entry name" value="NAD(P)-bd_dom_sf"/>
</dbReference>